<evidence type="ECO:0000256" key="1">
    <source>
        <dbReference type="ARBA" id="ARBA00010515"/>
    </source>
</evidence>
<proteinExistence type="inferred from homology"/>
<evidence type="ECO:0000256" key="2">
    <source>
        <dbReference type="ARBA" id="ARBA00022801"/>
    </source>
</evidence>
<feature type="domain" description="Alpha/beta hydrolase fold-3" evidence="4">
    <location>
        <begin position="78"/>
        <end position="268"/>
    </location>
</feature>
<dbReference type="InterPro" id="IPR029058">
    <property type="entry name" value="AB_hydrolase_fold"/>
</dbReference>
<dbReference type="PANTHER" id="PTHR48081">
    <property type="entry name" value="AB HYDROLASE SUPERFAMILY PROTEIN C4A8.06C"/>
    <property type="match status" value="1"/>
</dbReference>
<accession>A0A3P5X7S8</accession>
<name>A0A3P5X7S8_9RHOB</name>
<dbReference type="PANTHER" id="PTHR48081:SF8">
    <property type="entry name" value="ALPHA_BETA HYDROLASE FOLD-3 DOMAIN-CONTAINING PROTEIN-RELATED"/>
    <property type="match status" value="1"/>
</dbReference>
<dbReference type="EMBL" id="UXAW01000058">
    <property type="protein sequence ID" value="VDC27326.1"/>
    <property type="molecule type" value="Genomic_DNA"/>
</dbReference>
<gene>
    <name evidence="5" type="primary">nlhH_1</name>
    <name evidence="5" type="ORF">XINFAN_01863</name>
</gene>
<dbReference type="PROSITE" id="PS01174">
    <property type="entry name" value="LIPASE_GDXG_SER"/>
    <property type="match status" value="1"/>
</dbReference>
<dbReference type="RefSeq" id="WP_124086269.1">
    <property type="nucleotide sequence ID" value="NZ_UXAW01000058.1"/>
</dbReference>
<feature type="active site" evidence="3">
    <location>
        <position position="146"/>
    </location>
</feature>
<protein>
    <submittedName>
        <fullName evidence="5">Carboxylesterase NlhH</fullName>
        <ecNumber evidence="5">3.1.1.1</ecNumber>
    </submittedName>
</protein>
<keyword evidence="6" id="KW-1185">Reference proteome</keyword>
<organism evidence="5 6">
    <name type="scientific">Pseudogemmobacter humi</name>
    <dbReference type="NCBI Taxonomy" id="2483812"/>
    <lineage>
        <taxon>Bacteria</taxon>
        <taxon>Pseudomonadati</taxon>
        <taxon>Pseudomonadota</taxon>
        <taxon>Alphaproteobacteria</taxon>
        <taxon>Rhodobacterales</taxon>
        <taxon>Paracoccaceae</taxon>
        <taxon>Pseudogemmobacter</taxon>
    </lineage>
</organism>
<dbReference type="Gene3D" id="3.40.50.1820">
    <property type="entry name" value="alpha/beta hydrolase"/>
    <property type="match status" value="1"/>
</dbReference>
<evidence type="ECO:0000259" key="4">
    <source>
        <dbReference type="Pfam" id="PF07859"/>
    </source>
</evidence>
<dbReference type="InterPro" id="IPR013094">
    <property type="entry name" value="AB_hydrolase_3"/>
</dbReference>
<dbReference type="SUPFAM" id="SSF53474">
    <property type="entry name" value="alpha/beta-Hydrolases"/>
    <property type="match status" value="1"/>
</dbReference>
<comment type="similarity">
    <text evidence="1">Belongs to the 'GDXG' lipolytic enzyme family.</text>
</comment>
<dbReference type="InterPro" id="IPR050300">
    <property type="entry name" value="GDXG_lipolytic_enzyme"/>
</dbReference>
<dbReference type="OrthoDB" id="9806180at2"/>
<dbReference type="Pfam" id="PF07859">
    <property type="entry name" value="Abhydrolase_3"/>
    <property type="match status" value="1"/>
</dbReference>
<reference evidence="5 6" key="1">
    <citation type="submission" date="2018-11" db="EMBL/GenBank/DDBJ databases">
        <authorList>
            <person name="Criscuolo A."/>
        </authorList>
    </citation>
    <scope>NUCLEOTIDE SEQUENCE [LARGE SCALE GENOMIC DNA]</scope>
    <source>
        <strain evidence="5">ACIP111625</strain>
    </source>
</reference>
<keyword evidence="2 5" id="KW-0378">Hydrolase</keyword>
<dbReference type="AlphaFoldDB" id="A0A3P5X7S8"/>
<dbReference type="GO" id="GO:0106435">
    <property type="term" value="F:carboxylesterase activity"/>
    <property type="evidence" value="ECO:0007669"/>
    <property type="project" value="UniProtKB-EC"/>
</dbReference>
<sequence>MTAPDYASLIDAPTRAFIRRTESFYPPETASFPVEEQRRIYGRMCAAFAQPRPPGLHVRDEAVGGVSCRIFAGAGPRVVYCHGGGFVVGGLDSHDDICAGICDRTGLEVVAVDYRLAPEHPHPAALEDVLAVIGALPGRLVLAGDSAGGCLAAAACHVLRDPRILGQVLIYPLLGGDTGRGSYVTHADAPMLTRADVAYYAGIRGAAKGDPTALPLDDGDFTGLPMTLAVAAECDPLADDATDYAARIRAAGGRARAVTDAGLVHGWLRARHSAPRAAQSFQRITDTIAAFARSEWPYTEVNP</sequence>
<dbReference type="InterPro" id="IPR033140">
    <property type="entry name" value="Lipase_GDXG_put_SER_AS"/>
</dbReference>
<evidence type="ECO:0000313" key="6">
    <source>
        <dbReference type="Proteomes" id="UP000277498"/>
    </source>
</evidence>
<evidence type="ECO:0000313" key="5">
    <source>
        <dbReference type="EMBL" id="VDC27326.1"/>
    </source>
</evidence>
<dbReference type="EC" id="3.1.1.1" evidence="5"/>
<dbReference type="Proteomes" id="UP000277498">
    <property type="component" value="Unassembled WGS sequence"/>
</dbReference>
<evidence type="ECO:0000256" key="3">
    <source>
        <dbReference type="PROSITE-ProRule" id="PRU10038"/>
    </source>
</evidence>